<evidence type="ECO:0000259" key="10">
    <source>
        <dbReference type="PROSITE" id="PS50928"/>
    </source>
</evidence>
<evidence type="ECO:0000256" key="6">
    <source>
        <dbReference type="ARBA" id="ARBA00022970"/>
    </source>
</evidence>
<gene>
    <name evidence="11" type="ORF">JBF11_00285</name>
</gene>
<organism evidence="11 12">
    <name type="scientific">Taurinivorans muris</name>
    <dbReference type="NCBI Taxonomy" id="2787751"/>
    <lineage>
        <taxon>Bacteria</taxon>
        <taxon>Pseudomonadati</taxon>
        <taxon>Thermodesulfobacteriota</taxon>
        <taxon>Desulfovibrionia</taxon>
        <taxon>Desulfovibrionales</taxon>
        <taxon>Desulfovibrionaceae</taxon>
        <taxon>Taurinivorans</taxon>
    </lineage>
</organism>
<evidence type="ECO:0000313" key="11">
    <source>
        <dbReference type="EMBL" id="UWX05805.1"/>
    </source>
</evidence>
<dbReference type="RefSeq" id="WP_334315395.1">
    <property type="nucleotide sequence ID" value="NZ_CP065938.1"/>
</dbReference>
<accession>A0ABY5Y0V9</accession>
<dbReference type="Pfam" id="PF00528">
    <property type="entry name" value="BPD_transp_1"/>
    <property type="match status" value="1"/>
</dbReference>
<feature type="transmembrane region" description="Helical" evidence="9">
    <location>
        <begin position="86"/>
        <end position="107"/>
    </location>
</feature>
<dbReference type="InterPro" id="IPR010065">
    <property type="entry name" value="AA_ABC_transptr_permease_3TM"/>
</dbReference>
<feature type="transmembrane region" description="Helical" evidence="9">
    <location>
        <begin position="25"/>
        <end position="48"/>
    </location>
</feature>
<evidence type="ECO:0000256" key="9">
    <source>
        <dbReference type="RuleBase" id="RU363032"/>
    </source>
</evidence>
<dbReference type="InterPro" id="IPR000515">
    <property type="entry name" value="MetI-like"/>
</dbReference>
<keyword evidence="3 9" id="KW-0813">Transport</keyword>
<feature type="transmembrane region" description="Helical" evidence="9">
    <location>
        <begin position="193"/>
        <end position="212"/>
    </location>
</feature>
<comment type="similarity">
    <text evidence="2">Belongs to the binding-protein-dependent transport system permease family. HisMQ subfamily.</text>
</comment>
<comment type="subcellular location">
    <subcellularLocation>
        <location evidence="1">Cell inner membrane</location>
        <topology evidence="1">Multi-pass membrane protein</topology>
    </subcellularLocation>
    <subcellularLocation>
        <location evidence="9">Cell membrane</location>
        <topology evidence="9">Multi-pass membrane protein</topology>
    </subcellularLocation>
</comment>
<dbReference type="EMBL" id="CP065938">
    <property type="protein sequence ID" value="UWX05805.1"/>
    <property type="molecule type" value="Genomic_DNA"/>
</dbReference>
<dbReference type="PROSITE" id="PS50928">
    <property type="entry name" value="ABC_TM1"/>
    <property type="match status" value="1"/>
</dbReference>
<keyword evidence="12" id="KW-1185">Reference proteome</keyword>
<dbReference type="Proteomes" id="UP001058120">
    <property type="component" value="Chromosome"/>
</dbReference>
<evidence type="ECO:0000256" key="5">
    <source>
        <dbReference type="ARBA" id="ARBA00022692"/>
    </source>
</evidence>
<dbReference type="SUPFAM" id="SSF161098">
    <property type="entry name" value="MetI-like"/>
    <property type="match status" value="1"/>
</dbReference>
<protein>
    <submittedName>
        <fullName evidence="11">Amino acid ABC transporter permease</fullName>
    </submittedName>
</protein>
<evidence type="ECO:0000256" key="7">
    <source>
        <dbReference type="ARBA" id="ARBA00022989"/>
    </source>
</evidence>
<name>A0ABY5Y0V9_9BACT</name>
<evidence type="ECO:0000256" key="4">
    <source>
        <dbReference type="ARBA" id="ARBA00022475"/>
    </source>
</evidence>
<dbReference type="PANTHER" id="PTHR30614:SF0">
    <property type="entry name" value="L-CYSTINE TRANSPORT SYSTEM PERMEASE PROTEIN TCYL"/>
    <property type="match status" value="1"/>
</dbReference>
<dbReference type="Gene3D" id="1.10.3720.10">
    <property type="entry name" value="MetI-like"/>
    <property type="match status" value="1"/>
</dbReference>
<evidence type="ECO:0000256" key="2">
    <source>
        <dbReference type="ARBA" id="ARBA00010072"/>
    </source>
</evidence>
<feature type="domain" description="ABC transmembrane type-1" evidence="10">
    <location>
        <begin position="21"/>
        <end position="213"/>
    </location>
</feature>
<keyword evidence="7 9" id="KW-1133">Transmembrane helix</keyword>
<evidence type="ECO:0000256" key="8">
    <source>
        <dbReference type="ARBA" id="ARBA00023136"/>
    </source>
</evidence>
<keyword evidence="4" id="KW-1003">Cell membrane</keyword>
<dbReference type="InterPro" id="IPR035906">
    <property type="entry name" value="MetI-like_sf"/>
</dbReference>
<keyword evidence="5 9" id="KW-0812">Transmembrane</keyword>
<keyword evidence="8 9" id="KW-0472">Membrane</keyword>
<evidence type="ECO:0000256" key="3">
    <source>
        <dbReference type="ARBA" id="ARBA00022448"/>
    </source>
</evidence>
<proteinExistence type="inferred from homology"/>
<sequence length="229" mass="25713">MELFDLAFYMERVIPKLNKGLVESLWLIIPAALIGGSFGIFMGVLRVFGTKWIKKTADTFVAVIRGVPLTIQLMILYFGLPYLPFIKIYLTPYQAALIGFIFCTGAYQSEYIRGALLSIKQGQIKAGQALGMTKFQIIWSIIIPQAFRKAIPGCGNEIIYLIKYSSLAYIVTHIELTGEAKILVSRTFRPTEVYLLAGCYYLFLVTLATWILHALERKLHIPGFGKANS</sequence>
<feature type="transmembrane region" description="Helical" evidence="9">
    <location>
        <begin position="60"/>
        <end position="80"/>
    </location>
</feature>
<reference evidence="11" key="1">
    <citation type="submission" date="2020-12" db="EMBL/GenBank/DDBJ databases">
        <title>Taurinivorans muris gen. nov., sp. nov., fundamental and realized metabolic niche of a ubiquitous sulfidogenic bacterium in the murine intestine.</title>
        <authorList>
            <person name="Ye H."/>
            <person name="Hanson B.T."/>
            <person name="Loy A."/>
        </authorList>
    </citation>
    <scope>NUCLEOTIDE SEQUENCE</scope>
    <source>
        <strain evidence="11">LT0009</strain>
    </source>
</reference>
<dbReference type="PANTHER" id="PTHR30614">
    <property type="entry name" value="MEMBRANE COMPONENT OF AMINO ACID ABC TRANSPORTER"/>
    <property type="match status" value="1"/>
</dbReference>
<keyword evidence="6" id="KW-0029">Amino-acid transport</keyword>
<dbReference type="InterPro" id="IPR043429">
    <property type="entry name" value="ArtM/GltK/GlnP/TcyL/YhdX-like"/>
</dbReference>
<evidence type="ECO:0000256" key="1">
    <source>
        <dbReference type="ARBA" id="ARBA00004429"/>
    </source>
</evidence>
<dbReference type="CDD" id="cd06261">
    <property type="entry name" value="TM_PBP2"/>
    <property type="match status" value="1"/>
</dbReference>
<evidence type="ECO:0000313" key="12">
    <source>
        <dbReference type="Proteomes" id="UP001058120"/>
    </source>
</evidence>
<dbReference type="NCBIfam" id="TIGR01726">
    <property type="entry name" value="HEQRo_perm_3TM"/>
    <property type="match status" value="1"/>
</dbReference>